<feature type="compositionally biased region" description="Basic and acidic residues" evidence="1">
    <location>
        <begin position="1"/>
        <end position="40"/>
    </location>
</feature>
<evidence type="ECO:0000313" key="2">
    <source>
        <dbReference type="EMBL" id="KAF7934814.1"/>
    </source>
</evidence>
<dbReference type="Proteomes" id="UP000783213">
    <property type="component" value="Unassembled WGS sequence"/>
</dbReference>
<gene>
    <name evidence="2" type="ORF">EAE98_002859</name>
</gene>
<keyword evidence="3" id="KW-1185">Reference proteome</keyword>
<comment type="caution">
    <text evidence="2">The sequence shown here is derived from an EMBL/GenBank/DDBJ whole genome shotgun (WGS) entry which is preliminary data.</text>
</comment>
<sequence>MQSRSDSDRSTGGIWKEKMETMESKEMAAKNQEDRKDRKESRRRKRSIRREDEIIDEGNCLFSVCGGLLVVDSTLFCTDSLDQRGQQSVSGCP</sequence>
<dbReference type="EMBL" id="RCSX01000005">
    <property type="protein sequence ID" value="KAF7934814.1"/>
    <property type="molecule type" value="Genomic_DNA"/>
</dbReference>
<name>A0ABQ7IUZ5_9HELO</name>
<accession>A0ABQ7IUZ5</accession>
<organism evidence="2 3">
    <name type="scientific">Botrytis deweyae</name>
    <dbReference type="NCBI Taxonomy" id="2478750"/>
    <lineage>
        <taxon>Eukaryota</taxon>
        <taxon>Fungi</taxon>
        <taxon>Dikarya</taxon>
        <taxon>Ascomycota</taxon>
        <taxon>Pezizomycotina</taxon>
        <taxon>Leotiomycetes</taxon>
        <taxon>Helotiales</taxon>
        <taxon>Sclerotiniaceae</taxon>
        <taxon>Botrytis</taxon>
    </lineage>
</organism>
<dbReference type="GeneID" id="62229633"/>
<proteinExistence type="predicted"/>
<reference evidence="2 3" key="1">
    <citation type="journal article" date="2020" name="Genome Biol. Evol.">
        <title>Comparative genomics of Sclerotiniaceae.</title>
        <authorList>
            <person name="Valero Jimenez C.A."/>
            <person name="Steentjes M."/>
            <person name="Scholten O.E."/>
            <person name="Van Kan J.A.L."/>
        </authorList>
    </citation>
    <scope>NUCLEOTIDE SEQUENCE [LARGE SCALE GENOMIC DNA]</scope>
    <source>
        <strain evidence="2 3">B1</strain>
    </source>
</reference>
<dbReference type="RefSeq" id="XP_038813008.1">
    <property type="nucleotide sequence ID" value="XM_038950479.1"/>
</dbReference>
<feature type="region of interest" description="Disordered" evidence="1">
    <location>
        <begin position="1"/>
        <end position="49"/>
    </location>
</feature>
<protein>
    <submittedName>
        <fullName evidence="2">Uncharacterized protein</fullName>
    </submittedName>
</protein>
<evidence type="ECO:0000313" key="3">
    <source>
        <dbReference type="Proteomes" id="UP000783213"/>
    </source>
</evidence>
<evidence type="ECO:0000256" key="1">
    <source>
        <dbReference type="SAM" id="MobiDB-lite"/>
    </source>
</evidence>